<reference evidence="5 6" key="1">
    <citation type="submission" date="2018-08" db="EMBL/GenBank/DDBJ databases">
        <title>Bacillus jemisoniae sp. nov., Bacillus chryseoplanitiae sp. nov., Bacillus resnikiae sp. nov., and Bacillus frankliniae sp. nov., isolated from Viking spacecraft and associated surfaces.</title>
        <authorList>
            <person name="Seuylemezian A."/>
            <person name="Vaishampayan P."/>
        </authorList>
    </citation>
    <scope>NUCLEOTIDE SEQUENCE [LARGE SCALE GENOMIC DNA]</scope>
    <source>
        <strain evidence="5 6">MA001</strain>
    </source>
</reference>
<dbReference type="PANTHER" id="PTHR42659">
    <property type="entry name" value="XANTHINE DEHYDROGENASE SUBUNIT C-RELATED"/>
    <property type="match status" value="1"/>
</dbReference>
<dbReference type="Gene3D" id="3.30.465.10">
    <property type="match status" value="1"/>
</dbReference>
<dbReference type="InterPro" id="IPR002346">
    <property type="entry name" value="Mopterin_DH_FAD-bd"/>
</dbReference>
<dbReference type="InterPro" id="IPR051312">
    <property type="entry name" value="Diverse_Substr_Oxidored"/>
</dbReference>
<name>A0A398AXF3_9BACI</name>
<dbReference type="RefSeq" id="WP_119118913.1">
    <property type="nucleotide sequence ID" value="NZ_QWVS01000060.1"/>
</dbReference>
<dbReference type="EMBL" id="QWVS01000060">
    <property type="protein sequence ID" value="RID81724.1"/>
    <property type="molecule type" value="Genomic_DNA"/>
</dbReference>
<sequence>MISYDFDYYKPTSIKEAAELHQRLVSEGRKPKFFSGGTEIITLGRLNLIYTDAIIDIKGIPECKRWGFEKNELIAGAALSLSLLEEEPHFPLLKQTASEVADYTSRNKITLGGNVCGQVFYREAVLPFLLAESDVIVGGRKGVRRVPIRTMFHQELTLEPGEFLVQIITEEAYIDAPFLSVKKRQQWETGYPLITVASLKKDNFLRFAFSGVCAFPFRSDEMEQVLNDATMTYEDRVLKSFNYLPKPILNDVEGSDEYRLFVLKNTLVDFLKHFESGGVHE</sequence>
<protein>
    <submittedName>
        <fullName evidence="5">Xanthine dehydrogenase</fullName>
    </submittedName>
</protein>
<evidence type="ECO:0000313" key="6">
    <source>
        <dbReference type="Proteomes" id="UP000266016"/>
    </source>
</evidence>
<gene>
    <name evidence="5" type="ORF">D1953_19995</name>
</gene>
<dbReference type="InterPro" id="IPR036318">
    <property type="entry name" value="FAD-bd_PCMH-like_sf"/>
</dbReference>
<dbReference type="GO" id="GO:0071949">
    <property type="term" value="F:FAD binding"/>
    <property type="evidence" value="ECO:0007669"/>
    <property type="project" value="InterPro"/>
</dbReference>
<feature type="domain" description="FAD-binding PCMH-type" evidence="4">
    <location>
        <begin position="1"/>
        <end position="174"/>
    </location>
</feature>
<keyword evidence="3" id="KW-0560">Oxidoreductase</keyword>
<evidence type="ECO:0000256" key="2">
    <source>
        <dbReference type="ARBA" id="ARBA00022827"/>
    </source>
</evidence>
<evidence type="ECO:0000259" key="4">
    <source>
        <dbReference type="PROSITE" id="PS51387"/>
    </source>
</evidence>
<dbReference type="SUPFAM" id="SSF55447">
    <property type="entry name" value="CO dehydrogenase flavoprotein C-terminal domain-like"/>
    <property type="match status" value="1"/>
</dbReference>
<dbReference type="InterPro" id="IPR016169">
    <property type="entry name" value="FAD-bd_PCMH_sub2"/>
</dbReference>
<keyword evidence="1" id="KW-0285">Flavoprotein</keyword>
<dbReference type="SUPFAM" id="SSF56176">
    <property type="entry name" value="FAD-binding/transporter-associated domain-like"/>
    <property type="match status" value="1"/>
</dbReference>
<proteinExistence type="predicted"/>
<dbReference type="GO" id="GO:0016491">
    <property type="term" value="F:oxidoreductase activity"/>
    <property type="evidence" value="ECO:0007669"/>
    <property type="project" value="UniProtKB-KW"/>
</dbReference>
<dbReference type="Gene3D" id="3.30.43.10">
    <property type="entry name" value="Uridine Diphospho-n-acetylenolpyruvylglucosamine Reductase, domain 2"/>
    <property type="match status" value="1"/>
</dbReference>
<evidence type="ECO:0000256" key="3">
    <source>
        <dbReference type="ARBA" id="ARBA00023002"/>
    </source>
</evidence>
<dbReference type="Proteomes" id="UP000266016">
    <property type="component" value="Unassembled WGS sequence"/>
</dbReference>
<keyword evidence="2" id="KW-0274">FAD</keyword>
<dbReference type="AlphaFoldDB" id="A0A398AXF3"/>
<organism evidence="5 6">
    <name type="scientific">Peribacillus asahii</name>
    <dbReference type="NCBI Taxonomy" id="228899"/>
    <lineage>
        <taxon>Bacteria</taxon>
        <taxon>Bacillati</taxon>
        <taxon>Bacillota</taxon>
        <taxon>Bacilli</taxon>
        <taxon>Bacillales</taxon>
        <taxon>Bacillaceae</taxon>
        <taxon>Peribacillus</taxon>
    </lineage>
</organism>
<dbReference type="Pfam" id="PF00941">
    <property type="entry name" value="FAD_binding_5"/>
    <property type="match status" value="1"/>
</dbReference>
<dbReference type="InterPro" id="IPR016166">
    <property type="entry name" value="FAD-bd_PCMH"/>
</dbReference>
<keyword evidence="6" id="KW-1185">Reference proteome</keyword>
<accession>A0A398AXF3</accession>
<evidence type="ECO:0000256" key="1">
    <source>
        <dbReference type="ARBA" id="ARBA00022630"/>
    </source>
</evidence>
<dbReference type="InterPro" id="IPR036683">
    <property type="entry name" value="CO_DH_flav_C_dom_sf"/>
</dbReference>
<dbReference type="PANTHER" id="PTHR42659:SF2">
    <property type="entry name" value="XANTHINE DEHYDROGENASE SUBUNIT C-RELATED"/>
    <property type="match status" value="1"/>
</dbReference>
<dbReference type="PROSITE" id="PS51387">
    <property type="entry name" value="FAD_PCMH"/>
    <property type="match status" value="1"/>
</dbReference>
<comment type="caution">
    <text evidence="5">The sequence shown here is derived from an EMBL/GenBank/DDBJ whole genome shotgun (WGS) entry which is preliminary data.</text>
</comment>
<evidence type="ECO:0000313" key="5">
    <source>
        <dbReference type="EMBL" id="RID81724.1"/>
    </source>
</evidence>
<dbReference type="InterPro" id="IPR016167">
    <property type="entry name" value="FAD-bd_PCMH_sub1"/>
</dbReference>